<keyword evidence="6" id="KW-0375">Hydrogen ion transport</keyword>
<dbReference type="Pfam" id="PF00119">
    <property type="entry name" value="ATP-synt_A"/>
    <property type="match status" value="1"/>
</dbReference>
<dbReference type="GeneID" id="13435515"/>
<dbReference type="InterPro" id="IPR045083">
    <property type="entry name" value="ATP_synth_F0_asu_bact/mt"/>
</dbReference>
<dbReference type="SUPFAM" id="SSF81336">
    <property type="entry name" value="F1F0 ATP synthase subunit A"/>
    <property type="match status" value="1"/>
</dbReference>
<dbReference type="GO" id="GO:0045259">
    <property type="term" value="C:proton-transporting ATP synthase complex"/>
    <property type="evidence" value="ECO:0007669"/>
    <property type="project" value="UniProtKB-KW"/>
</dbReference>
<dbReference type="AlphaFoldDB" id="I6PD49"/>
<feature type="transmembrane region" description="Helical" evidence="12">
    <location>
        <begin position="88"/>
        <end position="113"/>
    </location>
</feature>
<dbReference type="Gene3D" id="1.20.120.220">
    <property type="entry name" value="ATP synthase, F0 complex, subunit A"/>
    <property type="match status" value="1"/>
</dbReference>
<dbReference type="GO" id="GO:0046933">
    <property type="term" value="F:proton-transporting ATP synthase activity, rotational mechanism"/>
    <property type="evidence" value="ECO:0007669"/>
    <property type="project" value="TreeGrafter"/>
</dbReference>
<dbReference type="InterPro" id="IPR023011">
    <property type="entry name" value="ATP_synth_F0_asu_AS"/>
</dbReference>
<evidence type="ECO:0000256" key="10">
    <source>
        <dbReference type="ARBA" id="ARBA00023310"/>
    </source>
</evidence>
<gene>
    <name evidence="13" type="primary">atp6</name>
</gene>
<reference evidence="13" key="1">
    <citation type="journal article" date="2012" name="Mitochondrial DNA">
        <title>The complete mitochondrial genome of the giant pill millipede, Sphaerotheriidae sp. (Myriapoda: Diplopoda: Sphaerotheriida).</title>
        <authorList>
            <person name="Dong Y."/>
            <person name="Xu J.J."/>
            <person name="Hao S.J."/>
            <person name="Sun H.Y."/>
        </authorList>
    </citation>
    <scope>NUCLEOTIDE SEQUENCE</scope>
</reference>
<dbReference type="InterPro" id="IPR035908">
    <property type="entry name" value="F0_ATP_A_sf"/>
</dbReference>
<dbReference type="PANTHER" id="PTHR11410">
    <property type="entry name" value="ATP SYNTHASE SUBUNIT A"/>
    <property type="match status" value="1"/>
</dbReference>
<evidence type="ECO:0000256" key="2">
    <source>
        <dbReference type="ARBA" id="ARBA00006810"/>
    </source>
</evidence>
<keyword evidence="9 12" id="KW-0472">Membrane</keyword>
<dbReference type="PROSITE" id="PS00449">
    <property type="entry name" value="ATPASE_A"/>
    <property type="match status" value="1"/>
</dbReference>
<organism evidence="13">
    <name type="scientific">Sphaerotheriidae sp. HYS-2012</name>
    <dbReference type="NCBI Taxonomy" id="1170231"/>
    <lineage>
        <taxon>Eukaryota</taxon>
        <taxon>Metazoa</taxon>
        <taxon>Ecdysozoa</taxon>
        <taxon>Arthropoda</taxon>
        <taxon>Myriapoda</taxon>
        <taxon>Diplopoda</taxon>
        <taxon>Helminthomorpha</taxon>
        <taxon>Sphaerotheriida</taxon>
        <taxon>Sphaerotheriidae</taxon>
    </lineage>
</organism>
<dbReference type="PRINTS" id="PR00123">
    <property type="entry name" value="ATPASEA"/>
</dbReference>
<dbReference type="CTD" id="4508"/>
<feature type="transmembrane region" description="Helical" evidence="12">
    <location>
        <begin position="20"/>
        <end position="38"/>
    </location>
</feature>
<protein>
    <recommendedName>
        <fullName evidence="11">ATP synthase subunit a</fullName>
    </recommendedName>
</protein>
<evidence type="ECO:0000256" key="9">
    <source>
        <dbReference type="ARBA" id="ARBA00023136"/>
    </source>
</evidence>
<keyword evidence="7 12" id="KW-1133">Transmembrane helix</keyword>
<proteinExistence type="inferred from homology"/>
<evidence type="ECO:0000256" key="5">
    <source>
        <dbReference type="ARBA" id="ARBA00022692"/>
    </source>
</evidence>
<comment type="subcellular location">
    <subcellularLocation>
        <location evidence="1">Membrane</location>
        <topology evidence="1">Multi-pass membrane protein</topology>
    </subcellularLocation>
    <subcellularLocation>
        <location evidence="11">Mitochondrion inner membrane</location>
        <topology evidence="11">Multi-pass membrane protein</topology>
    </subcellularLocation>
</comment>
<evidence type="ECO:0000313" key="13">
    <source>
        <dbReference type="EMBL" id="AFH54815.1"/>
    </source>
</evidence>
<evidence type="ECO:0000256" key="7">
    <source>
        <dbReference type="ARBA" id="ARBA00022989"/>
    </source>
</evidence>
<evidence type="ECO:0000256" key="11">
    <source>
        <dbReference type="RuleBase" id="RU004450"/>
    </source>
</evidence>
<feature type="transmembrane region" description="Helical" evidence="12">
    <location>
        <begin position="134"/>
        <end position="152"/>
    </location>
</feature>
<dbReference type="CDD" id="cd00310">
    <property type="entry name" value="ATP-synt_Fo_a_6"/>
    <property type="match status" value="1"/>
</dbReference>
<evidence type="ECO:0000256" key="8">
    <source>
        <dbReference type="ARBA" id="ARBA00023065"/>
    </source>
</evidence>
<keyword evidence="13" id="KW-0496">Mitochondrion</keyword>
<dbReference type="PANTHER" id="PTHR11410:SF0">
    <property type="entry name" value="ATP SYNTHASE SUBUNIT A"/>
    <property type="match status" value="1"/>
</dbReference>
<dbReference type="InterPro" id="IPR000568">
    <property type="entry name" value="ATP_synth_F0_asu"/>
</dbReference>
<keyword evidence="5 12" id="KW-0812">Transmembrane</keyword>
<evidence type="ECO:0000256" key="6">
    <source>
        <dbReference type="ARBA" id="ARBA00022781"/>
    </source>
</evidence>
<dbReference type="EMBL" id="JQ713564">
    <property type="protein sequence ID" value="AFH54815.1"/>
    <property type="molecule type" value="Genomic_DNA"/>
</dbReference>
<evidence type="ECO:0000256" key="1">
    <source>
        <dbReference type="ARBA" id="ARBA00004141"/>
    </source>
</evidence>
<comment type="similarity">
    <text evidence="2">Belongs to the ATPase A chain family.</text>
</comment>
<accession>I6PD49</accession>
<dbReference type="RefSeq" id="YP_006576233.1">
    <property type="nucleotide sequence ID" value="NC_018361.1"/>
</dbReference>
<evidence type="ECO:0000256" key="3">
    <source>
        <dbReference type="ARBA" id="ARBA00022448"/>
    </source>
</evidence>
<evidence type="ECO:0000256" key="4">
    <source>
        <dbReference type="ARBA" id="ARBA00022547"/>
    </source>
</evidence>
<dbReference type="NCBIfam" id="TIGR01131">
    <property type="entry name" value="ATP_synt_6_or_A"/>
    <property type="match status" value="1"/>
</dbReference>
<keyword evidence="8" id="KW-0406">Ion transport</keyword>
<dbReference type="GO" id="GO:0005743">
    <property type="term" value="C:mitochondrial inner membrane"/>
    <property type="evidence" value="ECO:0007669"/>
    <property type="project" value="UniProtKB-SubCell"/>
</dbReference>
<geneLocation type="mitochondrion" evidence="13"/>
<keyword evidence="4" id="KW-0138">CF(0)</keyword>
<sequence length="224" mass="25208">MMTNLFSSFEPTTMFNMSLNWTSSLIIILLIPSTFWMISSRYSSLYLMSMKTLSKEMSILLGNSSQPGSSTLFISIFSLIFINNSMGLFPYIFTSTSHLVMTLSLALTIWLALMIYGWSNNMIHMFTHLLPQNTPLFLMSFMVIIETISNLIRPLTLSIRLMANMMAGHLLLTLLGNLNLSVPMLISMMIIGVQFLLLTLESAVAMIQAYVFTILSSLYTSEVS</sequence>
<keyword evidence="3" id="KW-0813">Transport</keyword>
<feature type="transmembrane region" description="Helical" evidence="12">
    <location>
        <begin position="59"/>
        <end position="82"/>
    </location>
</feature>
<keyword evidence="10" id="KW-0066">ATP synthesis</keyword>
<name>I6PD49_9MYRI</name>
<feature type="transmembrane region" description="Helical" evidence="12">
    <location>
        <begin position="190"/>
        <end position="215"/>
    </location>
</feature>
<evidence type="ECO:0000256" key="12">
    <source>
        <dbReference type="SAM" id="Phobius"/>
    </source>
</evidence>